<evidence type="ECO:0000256" key="2">
    <source>
        <dbReference type="ARBA" id="ARBA00009034"/>
    </source>
</evidence>
<evidence type="ECO:0000256" key="3">
    <source>
        <dbReference type="ARBA" id="ARBA00022525"/>
    </source>
</evidence>
<name>Q9XVA1_CAEEL</name>
<dbReference type="PaxDb" id="6239-F08G2.6"/>
<dbReference type="Gene3D" id="1.10.100.10">
    <property type="entry name" value="Insulin-like"/>
    <property type="match status" value="1"/>
</dbReference>
<dbReference type="SUPFAM" id="SSF56994">
    <property type="entry name" value="Insulin-like"/>
    <property type="match status" value="1"/>
</dbReference>
<evidence type="ECO:0000256" key="1">
    <source>
        <dbReference type="ARBA" id="ARBA00004613"/>
    </source>
</evidence>
<dbReference type="Bgee" id="WBGene00002120">
    <property type="expression patterns" value="Expressed in embryo and 3 other cell types or tissues"/>
</dbReference>
<keyword evidence="8" id="KW-1185">Reference proteome</keyword>
<organism evidence="7 8">
    <name type="scientific">Caenorhabditis elegans</name>
    <dbReference type="NCBI Taxonomy" id="6239"/>
    <lineage>
        <taxon>Eukaryota</taxon>
        <taxon>Metazoa</taxon>
        <taxon>Ecdysozoa</taxon>
        <taxon>Nematoda</taxon>
        <taxon>Chromadorea</taxon>
        <taxon>Rhabditida</taxon>
        <taxon>Rhabditina</taxon>
        <taxon>Rhabditomorpha</taxon>
        <taxon>Rhabditoidea</taxon>
        <taxon>Rhabditidae</taxon>
        <taxon>Peloderinae</taxon>
        <taxon>Caenorhabditis</taxon>
    </lineage>
</organism>
<dbReference type="Proteomes" id="UP000001940">
    <property type="component" value="Chromosome II"/>
</dbReference>
<dbReference type="UCSC" id="F08G2.6">
    <property type="organism name" value="c. elegans"/>
</dbReference>
<dbReference type="PIR" id="T20602">
    <property type="entry name" value="T20602"/>
</dbReference>
<feature type="signal peptide" evidence="6">
    <location>
        <begin position="1"/>
        <end position="20"/>
    </location>
</feature>
<dbReference type="STRING" id="6239.F08G2.6.1"/>
<dbReference type="SMR" id="Q9XVA1"/>
<dbReference type="InterPro" id="IPR052335">
    <property type="entry name" value="Insulin-like_regulatory"/>
</dbReference>
<comment type="similarity">
    <text evidence="2">Belongs to the insulin family.</text>
</comment>
<dbReference type="RefSeq" id="NP_496902.2">
    <property type="nucleotide sequence ID" value="NM_064501.3"/>
</dbReference>
<evidence type="ECO:0000313" key="7">
    <source>
        <dbReference type="EMBL" id="CAB04062.2"/>
    </source>
</evidence>
<dbReference type="AGR" id="WB:WBGene00002120"/>
<dbReference type="InterPro" id="IPR003235">
    <property type="entry name" value="Nem_insulin-like_b-type"/>
</dbReference>
<dbReference type="Pfam" id="PF03488">
    <property type="entry name" value="Ins_beta"/>
    <property type="match status" value="1"/>
</dbReference>
<dbReference type="GO" id="GO:0005179">
    <property type="term" value="F:hormone activity"/>
    <property type="evidence" value="ECO:0007669"/>
    <property type="project" value="InterPro"/>
</dbReference>
<dbReference type="PANTHER" id="PTHR33893">
    <property type="entry name" value="INSULIN RELATED-RELATED-RELATED"/>
    <property type="match status" value="1"/>
</dbReference>
<comment type="subcellular location">
    <subcellularLocation>
        <location evidence="1">Secreted</location>
    </subcellularLocation>
</comment>
<evidence type="ECO:0000313" key="9">
    <source>
        <dbReference type="WormBase" id="F08G2.6"/>
    </source>
</evidence>
<evidence type="ECO:0000256" key="4">
    <source>
        <dbReference type="ARBA" id="ARBA00022729"/>
    </source>
</evidence>
<protein>
    <submittedName>
        <fullName evidence="7">INSulin related</fullName>
    </submittedName>
</protein>
<proteinExistence type="inferred from homology"/>
<dbReference type="GeneID" id="191693"/>
<dbReference type="CTD" id="191693"/>
<evidence type="ECO:0000256" key="5">
    <source>
        <dbReference type="ARBA" id="ARBA00023157"/>
    </source>
</evidence>
<dbReference type="AlphaFoldDB" id="Q9XVA1"/>
<keyword evidence="3" id="KW-0964">Secreted</keyword>
<dbReference type="WormBase" id="F08G2.6">
    <property type="protein sequence ID" value="CE47874"/>
    <property type="gene ID" value="WBGene00002120"/>
    <property type="gene designation" value="ins-37"/>
</dbReference>
<dbReference type="EMBL" id="BX284602">
    <property type="protein sequence ID" value="CAB04062.2"/>
    <property type="molecule type" value="Genomic_DNA"/>
</dbReference>
<dbReference type="PANTHER" id="PTHR33893:SF9">
    <property type="entry name" value="INSULIN RELATED-RELATED"/>
    <property type="match status" value="1"/>
</dbReference>
<evidence type="ECO:0000313" key="8">
    <source>
        <dbReference type="Proteomes" id="UP000001940"/>
    </source>
</evidence>
<accession>Q9XVA1</accession>
<reference evidence="7 8" key="1">
    <citation type="journal article" date="1998" name="Science">
        <title>Genome sequence of the nematode C. elegans: a platform for investigating biology.</title>
        <authorList>
            <consortium name="The C. elegans sequencing consortium"/>
            <person name="Sulson J.E."/>
            <person name="Waterston R."/>
        </authorList>
    </citation>
    <scope>NUCLEOTIDE SEQUENCE [LARGE SCALE GENOMIC DNA]</scope>
    <source>
        <strain evidence="7 8">Bristol N2</strain>
    </source>
</reference>
<keyword evidence="4 6" id="KW-0732">Signal</keyword>
<feature type="chain" id="PRO_5004337751" evidence="6">
    <location>
        <begin position="21"/>
        <end position="165"/>
    </location>
</feature>
<dbReference type="InterPro" id="IPR036438">
    <property type="entry name" value="Insulin-like_sf"/>
</dbReference>
<dbReference type="KEGG" id="cel:CELE_F08G2.6"/>
<evidence type="ECO:0000256" key="6">
    <source>
        <dbReference type="SAM" id="SignalP"/>
    </source>
</evidence>
<sequence length="165" mass="18616">MAAFLPIALSIAMLTVLTNANPIHPVPNAAFLPYRSCGSHLVHRAFEACSGKKDRSSDVDLWKMCCKDECTDLDIKESLCKYASQGYGVKFEEEAEEIDMVSFAAEGFKKSCGHDIVVKTVNVPTKISLKQCARTRGWRRRRPRRIPDKFNRVQNYACINCVKIK</sequence>
<gene>
    <name evidence="7 9" type="primary">ins-37</name>
    <name evidence="7" type="ORF">CELE_F08G2.6</name>
    <name evidence="9" type="ORF">F08G2.6</name>
</gene>
<dbReference type="GO" id="GO:0005576">
    <property type="term" value="C:extracellular region"/>
    <property type="evidence" value="ECO:0007669"/>
    <property type="project" value="UniProtKB-SubCell"/>
</dbReference>
<keyword evidence="5" id="KW-1015">Disulfide bond</keyword>
<dbReference type="InParanoid" id="Q9XVA1"/>
<dbReference type="HOGENOM" id="CLU_1612298_0_0_1"/>